<dbReference type="Proteomes" id="UP001164743">
    <property type="component" value="Chromosome 5A"/>
</dbReference>
<name>A0ABY7CH02_9BASI</name>
<evidence type="ECO:0000256" key="2">
    <source>
        <dbReference type="SAM" id="Phobius"/>
    </source>
</evidence>
<reference evidence="3" key="1">
    <citation type="submission" date="2022-10" db="EMBL/GenBank/DDBJ databases">
        <title>Puccinia triticina Genome sequencing and assembly.</title>
        <authorList>
            <person name="Li C."/>
        </authorList>
    </citation>
    <scope>NUCLEOTIDE SEQUENCE</scope>
    <source>
        <strain evidence="3">Pt15</strain>
    </source>
</reference>
<keyword evidence="2" id="KW-0812">Transmembrane</keyword>
<dbReference type="RefSeq" id="XP_053020043.1">
    <property type="nucleotide sequence ID" value="XM_053169367.1"/>
</dbReference>
<keyword evidence="4" id="KW-1185">Reference proteome</keyword>
<sequence length="527" mass="57399">MAALVSNINPNGMIATVTSVDVVTSIPLAPTPKPSLNSAAPLPTGAPQLQLSGSTDAYSLSKLQQTDLAVGQNSSTISFAKLASTPLHSLLPTSTPAINSLGVEQAPTTHTSSRAVATTLIALLFVFGIIFCAGYWASDRSSRWKSLRWTRDPGSEWAAIRSGRTGPKRYQSMRQVFNGRAEQTASFNLGVDQSGASPGLNSNKVKRNPLQSYLNYRRGCATDSLKEIDEEKESTNETTSGKKTVKPSITADLGPSRYRLKAGRWGMGASKDSWMNSSTNMGPNSRLSSHKQTHCISHMDSPGRKGSRAHLITDLDDIGADATFNEFGINRRRREGGSNQSTGASYLLTRLKESITKRSKLSSARSTWSHFQPEPPHTKGKEPVEWEFEDEVESNPGPDDASELRYLVLTSFTKNTPSKGTRKRELSLAEIPLPEMPAVAWDMTAAGPPIDPDLGYKTQTDTCRRCCEEMTTPTRPRYSDWILSSKALSPSSLSTASPETPTRKPEKPTPNLTESRTYPAPSRLNFS</sequence>
<organism evidence="3 4">
    <name type="scientific">Puccinia triticina</name>
    <dbReference type="NCBI Taxonomy" id="208348"/>
    <lineage>
        <taxon>Eukaryota</taxon>
        <taxon>Fungi</taxon>
        <taxon>Dikarya</taxon>
        <taxon>Basidiomycota</taxon>
        <taxon>Pucciniomycotina</taxon>
        <taxon>Pucciniomycetes</taxon>
        <taxon>Pucciniales</taxon>
        <taxon>Pucciniaceae</taxon>
        <taxon>Puccinia</taxon>
    </lineage>
</organism>
<feature type="transmembrane region" description="Helical" evidence="2">
    <location>
        <begin position="115"/>
        <end position="138"/>
    </location>
</feature>
<proteinExistence type="predicted"/>
<feature type="compositionally biased region" description="Low complexity" evidence="1">
    <location>
        <begin position="488"/>
        <end position="500"/>
    </location>
</feature>
<dbReference type="GeneID" id="77810251"/>
<feature type="region of interest" description="Disordered" evidence="1">
    <location>
        <begin position="226"/>
        <end position="250"/>
    </location>
</feature>
<evidence type="ECO:0000256" key="1">
    <source>
        <dbReference type="SAM" id="MobiDB-lite"/>
    </source>
</evidence>
<keyword evidence="2" id="KW-1133">Transmembrane helix</keyword>
<feature type="region of interest" description="Disordered" evidence="1">
    <location>
        <begin position="358"/>
        <end position="383"/>
    </location>
</feature>
<feature type="compositionally biased region" description="Basic and acidic residues" evidence="1">
    <location>
        <begin position="226"/>
        <end position="235"/>
    </location>
</feature>
<protein>
    <submittedName>
        <fullName evidence="3">Uncharacterized protein</fullName>
    </submittedName>
</protein>
<accession>A0ABY7CH02</accession>
<gene>
    <name evidence="3" type="ORF">PtA15_5A58</name>
</gene>
<dbReference type="EMBL" id="CP110425">
    <property type="protein sequence ID" value="WAQ84488.1"/>
    <property type="molecule type" value="Genomic_DNA"/>
</dbReference>
<keyword evidence="2" id="KW-0472">Membrane</keyword>
<feature type="region of interest" description="Disordered" evidence="1">
    <location>
        <begin position="488"/>
        <end position="527"/>
    </location>
</feature>
<feature type="compositionally biased region" description="Polar residues" evidence="1">
    <location>
        <begin position="361"/>
        <end position="370"/>
    </location>
</feature>
<evidence type="ECO:0000313" key="3">
    <source>
        <dbReference type="EMBL" id="WAQ84488.1"/>
    </source>
</evidence>
<evidence type="ECO:0000313" key="4">
    <source>
        <dbReference type="Proteomes" id="UP001164743"/>
    </source>
</evidence>